<keyword evidence="3" id="KW-0808">Transferase</keyword>
<feature type="region of interest" description="Disordered" evidence="10">
    <location>
        <begin position="456"/>
        <end position="476"/>
    </location>
</feature>
<feature type="domain" description="Protein kinase" evidence="11">
    <location>
        <begin position="4"/>
        <end position="291"/>
    </location>
</feature>
<name>A0AAV1HX49_9CHLO</name>
<feature type="compositionally biased region" description="Polar residues" evidence="10">
    <location>
        <begin position="515"/>
        <end position="526"/>
    </location>
</feature>
<dbReference type="InterPro" id="IPR000719">
    <property type="entry name" value="Prot_kinase_dom"/>
</dbReference>
<dbReference type="FunFam" id="1.10.510.10:FF:000624">
    <property type="entry name" value="Mitogen-activated protein kinase"/>
    <property type="match status" value="1"/>
</dbReference>
<dbReference type="PROSITE" id="PS00107">
    <property type="entry name" value="PROTEIN_KINASE_ATP"/>
    <property type="match status" value="1"/>
</dbReference>
<dbReference type="InterPro" id="IPR008271">
    <property type="entry name" value="Ser/Thr_kinase_AS"/>
</dbReference>
<dbReference type="SUPFAM" id="SSF56112">
    <property type="entry name" value="Protein kinase-like (PK-like)"/>
    <property type="match status" value="1"/>
</dbReference>
<evidence type="ECO:0000256" key="5">
    <source>
        <dbReference type="ARBA" id="ARBA00022777"/>
    </source>
</evidence>
<dbReference type="PROSITE" id="PS00108">
    <property type="entry name" value="PROTEIN_KINASE_ST"/>
    <property type="match status" value="1"/>
</dbReference>
<evidence type="ECO:0000256" key="3">
    <source>
        <dbReference type="ARBA" id="ARBA00022679"/>
    </source>
</evidence>
<dbReference type="Pfam" id="PF00069">
    <property type="entry name" value="Pkinase"/>
    <property type="match status" value="1"/>
</dbReference>
<feature type="region of interest" description="Disordered" evidence="10">
    <location>
        <begin position="618"/>
        <end position="678"/>
    </location>
</feature>
<dbReference type="SMART" id="SM00220">
    <property type="entry name" value="S_TKc"/>
    <property type="match status" value="1"/>
</dbReference>
<dbReference type="Gene3D" id="3.30.200.20">
    <property type="entry name" value="Phosphorylase Kinase, domain 1"/>
    <property type="match status" value="1"/>
</dbReference>
<dbReference type="FunFam" id="3.30.200.20:FF:000049">
    <property type="entry name" value="cyclin-dependent kinase-like 1 isoform X1"/>
    <property type="match status" value="1"/>
</dbReference>
<dbReference type="GO" id="GO:0004693">
    <property type="term" value="F:cyclin-dependent protein serine/threonine kinase activity"/>
    <property type="evidence" value="ECO:0007669"/>
    <property type="project" value="UniProtKB-EC"/>
</dbReference>
<evidence type="ECO:0000256" key="7">
    <source>
        <dbReference type="ARBA" id="ARBA00047811"/>
    </source>
</evidence>
<evidence type="ECO:0000256" key="2">
    <source>
        <dbReference type="ARBA" id="ARBA00022527"/>
    </source>
</evidence>
<dbReference type="Proteomes" id="UP001314263">
    <property type="component" value="Unassembled WGS sequence"/>
</dbReference>
<keyword evidence="13" id="KW-1185">Reference proteome</keyword>
<dbReference type="GO" id="GO:0005524">
    <property type="term" value="F:ATP binding"/>
    <property type="evidence" value="ECO:0007669"/>
    <property type="project" value="UniProtKB-UniRule"/>
</dbReference>
<accession>A0AAV1HX49</accession>
<dbReference type="InterPro" id="IPR017441">
    <property type="entry name" value="Protein_kinase_ATP_BS"/>
</dbReference>
<dbReference type="PANTHER" id="PTHR24055">
    <property type="entry name" value="MITOGEN-ACTIVATED PROTEIN KINASE"/>
    <property type="match status" value="1"/>
</dbReference>
<evidence type="ECO:0000259" key="11">
    <source>
        <dbReference type="PROSITE" id="PS50011"/>
    </source>
</evidence>
<dbReference type="InterPro" id="IPR011009">
    <property type="entry name" value="Kinase-like_dom_sf"/>
</dbReference>
<comment type="catalytic activity">
    <reaction evidence="8">
        <text>L-seryl-[protein] + ATP = O-phospho-L-seryl-[protein] + ADP + H(+)</text>
        <dbReference type="Rhea" id="RHEA:17989"/>
        <dbReference type="Rhea" id="RHEA-COMP:9863"/>
        <dbReference type="Rhea" id="RHEA-COMP:11604"/>
        <dbReference type="ChEBI" id="CHEBI:15378"/>
        <dbReference type="ChEBI" id="CHEBI:29999"/>
        <dbReference type="ChEBI" id="CHEBI:30616"/>
        <dbReference type="ChEBI" id="CHEBI:83421"/>
        <dbReference type="ChEBI" id="CHEBI:456216"/>
        <dbReference type="EC" id="2.7.11.22"/>
    </reaction>
</comment>
<evidence type="ECO:0000256" key="9">
    <source>
        <dbReference type="PROSITE-ProRule" id="PRU10141"/>
    </source>
</evidence>
<evidence type="ECO:0000313" key="13">
    <source>
        <dbReference type="Proteomes" id="UP001314263"/>
    </source>
</evidence>
<evidence type="ECO:0000256" key="1">
    <source>
        <dbReference type="ARBA" id="ARBA00012425"/>
    </source>
</evidence>
<keyword evidence="4 9" id="KW-0547">Nucleotide-binding</keyword>
<dbReference type="Gene3D" id="1.10.510.10">
    <property type="entry name" value="Transferase(Phosphotransferase) domain 1"/>
    <property type="match status" value="1"/>
</dbReference>
<keyword evidence="5" id="KW-0418">Kinase</keyword>
<evidence type="ECO:0000256" key="4">
    <source>
        <dbReference type="ARBA" id="ARBA00022741"/>
    </source>
</evidence>
<dbReference type="EMBL" id="CAUYUE010000003">
    <property type="protein sequence ID" value="CAK0755043.1"/>
    <property type="molecule type" value="Genomic_DNA"/>
</dbReference>
<feature type="compositionally biased region" description="Low complexity" evidence="10">
    <location>
        <begin position="618"/>
        <end position="627"/>
    </location>
</feature>
<reference evidence="12 13" key="1">
    <citation type="submission" date="2023-10" db="EMBL/GenBank/DDBJ databases">
        <authorList>
            <person name="Maclean D."/>
            <person name="Macfadyen A."/>
        </authorList>
    </citation>
    <scope>NUCLEOTIDE SEQUENCE [LARGE SCALE GENOMIC DNA]</scope>
</reference>
<feature type="region of interest" description="Disordered" evidence="10">
    <location>
        <begin position="492"/>
        <end position="526"/>
    </location>
</feature>
<evidence type="ECO:0000313" key="12">
    <source>
        <dbReference type="EMBL" id="CAK0755043.1"/>
    </source>
</evidence>
<protein>
    <recommendedName>
        <fullName evidence="1">cyclin-dependent kinase</fullName>
        <ecNumber evidence="1">2.7.11.22</ecNumber>
    </recommendedName>
</protein>
<evidence type="ECO:0000256" key="6">
    <source>
        <dbReference type="ARBA" id="ARBA00022840"/>
    </source>
</evidence>
<sequence length="678" mass="74417">MEAYKSLGTIGEGTYGIVLKCRHKETGQVVAIKQFKKTDEDKKVHKTVEREVRVLKMLHHANIVSLLDSFKYRGRTCIVMEYVQQTILECLKVQPHGLGSLLTKQITWQLIKALEYMHSQKVPLLHRDIKPENILVSDQGVVKLCDFGFARPAASSGRGEPLSDYVATRWYRSPELLVGDPYYGPAIDVWAIGCMAVEMFTGEPLFPGDSDVDQLWLILKCMGQLPPAYAGMLSRNEYFAGMRQPESWEREPLERRFRHFDIQMLQFLKACLHVDPEKRLTCSDLLRLPYLAGVEATIPATTLQAQEKAAEEREALGKMRKQKRKSADLEPDSAARAVISLTASSHASTPDAPRAVVAAQSIGSTAQQWPVQQQSHSGLAPALQHTQPSLFTVSAQAQHAEQASLGPAAQGPSGLRLQLPLRAAQQHQLQAHLQLQHQAQIDLAIGSLAEKQVTQASSSTVEQQRPDAATCAAPSSWAQRLTSSQVRLESSCGAQDSSATVVTEMDISPDKRQKAPQSSQPHKQQLISERQQRFVTQMLSKNGGQKPDGDLSIAKAADKLLLVSEHPEFLRLRPGKYSFNSSMMPTTPQAGGGIRAVYGFASEPVGDGSTAAAASAHPARSAAQQSALHHERAQRACPGEAELAEETQHTVPGSKPPGLQRTQSNPVLRRSQRRSLAH</sequence>
<feature type="binding site" evidence="9">
    <location>
        <position position="33"/>
    </location>
    <ligand>
        <name>ATP</name>
        <dbReference type="ChEBI" id="CHEBI:30616"/>
    </ligand>
</feature>
<keyword evidence="6 9" id="KW-0067">ATP-binding</keyword>
<evidence type="ECO:0000256" key="10">
    <source>
        <dbReference type="SAM" id="MobiDB-lite"/>
    </source>
</evidence>
<organism evidence="12 13">
    <name type="scientific">Coccomyxa viridis</name>
    <dbReference type="NCBI Taxonomy" id="1274662"/>
    <lineage>
        <taxon>Eukaryota</taxon>
        <taxon>Viridiplantae</taxon>
        <taxon>Chlorophyta</taxon>
        <taxon>core chlorophytes</taxon>
        <taxon>Trebouxiophyceae</taxon>
        <taxon>Trebouxiophyceae incertae sedis</taxon>
        <taxon>Coccomyxaceae</taxon>
        <taxon>Coccomyxa</taxon>
    </lineage>
</organism>
<evidence type="ECO:0000256" key="8">
    <source>
        <dbReference type="ARBA" id="ARBA00048367"/>
    </source>
</evidence>
<keyword evidence="2" id="KW-0723">Serine/threonine-protein kinase</keyword>
<dbReference type="AlphaFoldDB" id="A0AAV1HX49"/>
<gene>
    <name evidence="12" type="ORF">CVIRNUC_002343</name>
</gene>
<dbReference type="InterPro" id="IPR050117">
    <property type="entry name" value="MAPK"/>
</dbReference>
<feature type="compositionally biased region" description="Polar residues" evidence="10">
    <location>
        <begin position="492"/>
        <end position="501"/>
    </location>
</feature>
<dbReference type="PROSITE" id="PS50011">
    <property type="entry name" value="PROTEIN_KINASE_DOM"/>
    <property type="match status" value="1"/>
</dbReference>
<proteinExistence type="predicted"/>
<dbReference type="EC" id="2.7.11.22" evidence="1"/>
<comment type="caution">
    <text evidence="12">The sequence shown here is derived from an EMBL/GenBank/DDBJ whole genome shotgun (WGS) entry which is preliminary data.</text>
</comment>
<feature type="region of interest" description="Disordered" evidence="10">
    <location>
        <begin position="309"/>
        <end position="332"/>
    </location>
</feature>
<comment type="catalytic activity">
    <reaction evidence="7">
        <text>L-threonyl-[protein] + ATP = O-phospho-L-threonyl-[protein] + ADP + H(+)</text>
        <dbReference type="Rhea" id="RHEA:46608"/>
        <dbReference type="Rhea" id="RHEA-COMP:11060"/>
        <dbReference type="Rhea" id="RHEA-COMP:11605"/>
        <dbReference type="ChEBI" id="CHEBI:15378"/>
        <dbReference type="ChEBI" id="CHEBI:30013"/>
        <dbReference type="ChEBI" id="CHEBI:30616"/>
        <dbReference type="ChEBI" id="CHEBI:61977"/>
        <dbReference type="ChEBI" id="CHEBI:456216"/>
        <dbReference type="EC" id="2.7.11.22"/>
    </reaction>
</comment>